<reference evidence="1 2" key="1">
    <citation type="journal article" date="2019" name="Int. J. Syst. Evol. Microbiol.">
        <title>The Global Catalogue of Microorganisms (GCM) 10K type strain sequencing project: providing services to taxonomists for standard genome sequencing and annotation.</title>
        <authorList>
            <consortium name="The Broad Institute Genomics Platform"/>
            <consortium name="The Broad Institute Genome Sequencing Center for Infectious Disease"/>
            <person name="Wu L."/>
            <person name="Ma J."/>
        </authorList>
    </citation>
    <scope>NUCLEOTIDE SEQUENCE [LARGE SCALE GENOMIC DNA]</scope>
    <source>
        <strain evidence="1 2">JCM 1407</strain>
    </source>
</reference>
<accession>A0ABN1J8J2</accession>
<gene>
    <name evidence="1" type="ORF">GCM10008906_01430</name>
</gene>
<comment type="caution">
    <text evidence="1">The sequence shown here is derived from an EMBL/GenBank/DDBJ whole genome shotgun (WGS) entry which is preliminary data.</text>
</comment>
<organism evidence="1 2">
    <name type="scientific">Clostridium oceanicum</name>
    <dbReference type="NCBI Taxonomy" id="1543"/>
    <lineage>
        <taxon>Bacteria</taxon>
        <taxon>Bacillati</taxon>
        <taxon>Bacillota</taxon>
        <taxon>Clostridia</taxon>
        <taxon>Eubacteriales</taxon>
        <taxon>Clostridiaceae</taxon>
        <taxon>Clostridium</taxon>
    </lineage>
</organism>
<sequence>MSIADLEDNFKKFKFIESSIYENKNPNNKMINSFISLIIKKAICKINIFLKDLKCEDKEVKKTGLFDREEWKKYWELWEKKSNKKHIAEIEYLYK</sequence>
<proteinExistence type="predicted"/>
<dbReference type="RefSeq" id="WP_343757816.1">
    <property type="nucleotide sequence ID" value="NZ_BAAACG010000001.1"/>
</dbReference>
<evidence type="ECO:0000313" key="1">
    <source>
        <dbReference type="EMBL" id="GAA0732145.1"/>
    </source>
</evidence>
<evidence type="ECO:0000313" key="2">
    <source>
        <dbReference type="Proteomes" id="UP001501510"/>
    </source>
</evidence>
<keyword evidence="2" id="KW-1185">Reference proteome</keyword>
<dbReference type="EMBL" id="BAAACG010000001">
    <property type="protein sequence ID" value="GAA0732145.1"/>
    <property type="molecule type" value="Genomic_DNA"/>
</dbReference>
<dbReference type="Proteomes" id="UP001501510">
    <property type="component" value="Unassembled WGS sequence"/>
</dbReference>
<protein>
    <submittedName>
        <fullName evidence="1">Uncharacterized protein</fullName>
    </submittedName>
</protein>
<name>A0ABN1J8J2_9CLOT</name>